<dbReference type="RefSeq" id="WP_377489696.1">
    <property type="nucleotide sequence ID" value="NZ_JBHMDO010000003.1"/>
</dbReference>
<evidence type="ECO:0000313" key="2">
    <source>
        <dbReference type="Proteomes" id="UP001589747"/>
    </source>
</evidence>
<comment type="caution">
    <text evidence="1">The sequence shown here is derived from an EMBL/GenBank/DDBJ whole genome shotgun (WGS) entry which is preliminary data.</text>
</comment>
<name>A0ABV5KHQ9_9BACL</name>
<protein>
    <submittedName>
        <fullName evidence="1">DUF3905 domain-containing protein</fullName>
    </submittedName>
</protein>
<dbReference type="Pfam" id="PF13045">
    <property type="entry name" value="DUF3905"/>
    <property type="match status" value="1"/>
</dbReference>
<keyword evidence="2" id="KW-1185">Reference proteome</keyword>
<gene>
    <name evidence="1" type="ORF">ACFFSY_02250</name>
</gene>
<sequence>MTAGAADKAPLVSADDPALDPFEINFLPELSEGRGPRAPYTNSHGVVIGDHEYESANSPLSNWTEDTDPAIMAGDEWVHPYKDIGFLTDENRDYFERGIAPAAGIFMHPDKNTSYAAAEADEPDRAE</sequence>
<evidence type="ECO:0000313" key="1">
    <source>
        <dbReference type="EMBL" id="MFB9324760.1"/>
    </source>
</evidence>
<reference evidence="1 2" key="1">
    <citation type="submission" date="2024-09" db="EMBL/GenBank/DDBJ databases">
        <authorList>
            <person name="Sun Q."/>
            <person name="Mori K."/>
        </authorList>
    </citation>
    <scope>NUCLEOTIDE SEQUENCE [LARGE SCALE GENOMIC DNA]</scope>
    <source>
        <strain evidence="1 2">TISTR 2452</strain>
    </source>
</reference>
<dbReference type="Proteomes" id="UP001589747">
    <property type="component" value="Unassembled WGS sequence"/>
</dbReference>
<dbReference type="InterPro" id="IPR024999">
    <property type="entry name" value="DUF3905"/>
</dbReference>
<dbReference type="EMBL" id="JBHMDO010000003">
    <property type="protein sequence ID" value="MFB9324760.1"/>
    <property type="molecule type" value="Genomic_DNA"/>
</dbReference>
<proteinExistence type="predicted"/>
<accession>A0ABV5KHQ9</accession>
<organism evidence="1 2">
    <name type="scientific">Paenibacillus aurantiacus</name>
    <dbReference type="NCBI Taxonomy" id="1936118"/>
    <lineage>
        <taxon>Bacteria</taxon>
        <taxon>Bacillati</taxon>
        <taxon>Bacillota</taxon>
        <taxon>Bacilli</taxon>
        <taxon>Bacillales</taxon>
        <taxon>Paenibacillaceae</taxon>
        <taxon>Paenibacillus</taxon>
    </lineage>
</organism>